<dbReference type="SMART" id="SM00451">
    <property type="entry name" value="ZnF_U1"/>
    <property type="match status" value="2"/>
</dbReference>
<dbReference type="GO" id="GO:0005634">
    <property type="term" value="C:nucleus"/>
    <property type="evidence" value="ECO:0007669"/>
    <property type="project" value="TreeGrafter"/>
</dbReference>
<gene>
    <name evidence="6" type="ORF">HMPREF1544_08779</name>
</gene>
<proteinExistence type="predicted"/>
<keyword evidence="4" id="KW-0862">Zinc</keyword>
<dbReference type="InParanoid" id="S2JXB4"/>
<evidence type="ECO:0000256" key="4">
    <source>
        <dbReference type="ARBA" id="ARBA00022833"/>
    </source>
</evidence>
<feature type="domain" description="C2H2-type" evidence="5">
    <location>
        <begin position="286"/>
        <end position="307"/>
    </location>
</feature>
<keyword evidence="7" id="KW-1185">Reference proteome</keyword>
<protein>
    <recommendedName>
        <fullName evidence="5">C2H2-type domain-containing protein</fullName>
    </recommendedName>
</protein>
<feature type="domain" description="C2H2-type" evidence="5">
    <location>
        <begin position="332"/>
        <end position="353"/>
    </location>
</feature>
<dbReference type="eggNOG" id="ENOG502RMF7">
    <property type="taxonomic scope" value="Eukaryota"/>
</dbReference>
<dbReference type="GO" id="GO:0008270">
    <property type="term" value="F:zinc ion binding"/>
    <property type="evidence" value="ECO:0007669"/>
    <property type="project" value="UniProtKB-KW"/>
</dbReference>
<sequence>MKLRNRQGHVSNNIKQEDHKSDLTLINTPSSTVNETKAFSLGIKQEDTKNYKSLLKQDDKFKGKDYYYRCDRCRQTSPNLKSVMEHRASVHNVKSRKDLMVKDINVEPDVHDPSFYCKPCKVNYTNRPRYRQHLKIVHYMILKTIPSGRIPQNIITPDPDNPDLYCRACNYTFTGKRTYSLHCQYAHGITSVKFTTARRLANKASYKKHLFAIHKLDWRLIYQKPKNRTPDVDNPNFYCRICQKNYICSSNYRTHLRCKRHIALLSLKSNASPDKLPNPNDPHNFCSVCKKSWKKRRQYRAHCKHKHFMILDRCSIINPNAMIDINDPKNYCAQCERSYARKEGFRKHLGYVHNI</sequence>
<evidence type="ECO:0000256" key="2">
    <source>
        <dbReference type="ARBA" id="ARBA00022737"/>
    </source>
</evidence>
<dbReference type="AlphaFoldDB" id="S2JXB4"/>
<evidence type="ECO:0000256" key="1">
    <source>
        <dbReference type="ARBA" id="ARBA00022723"/>
    </source>
</evidence>
<evidence type="ECO:0000313" key="6">
    <source>
        <dbReference type="EMBL" id="EPB84475.1"/>
    </source>
</evidence>
<dbReference type="InterPro" id="IPR013087">
    <property type="entry name" value="Znf_C2H2_type"/>
</dbReference>
<dbReference type="Proteomes" id="UP000014254">
    <property type="component" value="Unassembled WGS sequence"/>
</dbReference>
<evidence type="ECO:0000313" key="7">
    <source>
        <dbReference type="Proteomes" id="UP000014254"/>
    </source>
</evidence>
<evidence type="ECO:0000256" key="3">
    <source>
        <dbReference type="ARBA" id="ARBA00022771"/>
    </source>
</evidence>
<dbReference type="Pfam" id="PF12874">
    <property type="entry name" value="zf-met"/>
    <property type="match status" value="2"/>
</dbReference>
<dbReference type="STRING" id="1220926.S2JXB4"/>
<keyword evidence="2" id="KW-0677">Repeat</keyword>
<keyword evidence="1" id="KW-0479">Metal-binding</keyword>
<dbReference type="OrthoDB" id="2202020at2759"/>
<dbReference type="PANTHER" id="PTHR24409">
    <property type="entry name" value="ZINC FINGER PROTEIN 142"/>
    <property type="match status" value="1"/>
</dbReference>
<evidence type="ECO:0000259" key="5">
    <source>
        <dbReference type="PROSITE" id="PS00028"/>
    </source>
</evidence>
<organism evidence="6 7">
    <name type="scientific">Mucor circinelloides f. circinelloides (strain 1006PhL)</name>
    <name type="common">Mucormycosis agent</name>
    <name type="synonym">Calyptromyces circinelloides</name>
    <dbReference type="NCBI Taxonomy" id="1220926"/>
    <lineage>
        <taxon>Eukaryota</taxon>
        <taxon>Fungi</taxon>
        <taxon>Fungi incertae sedis</taxon>
        <taxon>Mucoromycota</taxon>
        <taxon>Mucoromycotina</taxon>
        <taxon>Mucoromycetes</taxon>
        <taxon>Mucorales</taxon>
        <taxon>Mucorineae</taxon>
        <taxon>Mucoraceae</taxon>
        <taxon>Mucor</taxon>
    </lineage>
</organism>
<dbReference type="GO" id="GO:0000977">
    <property type="term" value="F:RNA polymerase II transcription regulatory region sequence-specific DNA binding"/>
    <property type="evidence" value="ECO:0007669"/>
    <property type="project" value="TreeGrafter"/>
</dbReference>
<feature type="domain" description="C2H2-type" evidence="5">
    <location>
        <begin position="117"/>
        <end position="138"/>
    </location>
</feature>
<dbReference type="SMART" id="SM00355">
    <property type="entry name" value="ZnF_C2H2"/>
    <property type="match status" value="6"/>
</dbReference>
<feature type="domain" description="C2H2-type" evidence="5">
    <location>
        <begin position="166"/>
        <end position="187"/>
    </location>
</feature>
<dbReference type="InterPro" id="IPR003604">
    <property type="entry name" value="Matrin/U1-like-C_Znf_C2H2"/>
</dbReference>
<dbReference type="PANTHER" id="PTHR24409:SF295">
    <property type="entry name" value="AZ2-RELATED"/>
    <property type="match status" value="1"/>
</dbReference>
<dbReference type="EMBL" id="KE124038">
    <property type="protein sequence ID" value="EPB84475.1"/>
    <property type="molecule type" value="Genomic_DNA"/>
</dbReference>
<dbReference type="GO" id="GO:0000981">
    <property type="term" value="F:DNA-binding transcription factor activity, RNA polymerase II-specific"/>
    <property type="evidence" value="ECO:0007669"/>
    <property type="project" value="TreeGrafter"/>
</dbReference>
<reference evidence="7" key="1">
    <citation type="submission" date="2013-05" db="EMBL/GenBank/DDBJ databases">
        <title>The Genome sequence of Mucor circinelloides f. circinelloides 1006PhL.</title>
        <authorList>
            <consortium name="The Broad Institute Genomics Platform"/>
            <person name="Cuomo C."/>
            <person name="Earl A."/>
            <person name="Findley K."/>
            <person name="Lee S.C."/>
            <person name="Walker B."/>
            <person name="Young S."/>
            <person name="Zeng Q."/>
            <person name="Gargeya S."/>
            <person name="Fitzgerald M."/>
            <person name="Haas B."/>
            <person name="Abouelleil A."/>
            <person name="Allen A.W."/>
            <person name="Alvarado L."/>
            <person name="Arachchi H.M."/>
            <person name="Berlin A.M."/>
            <person name="Chapman S.B."/>
            <person name="Gainer-Dewar J."/>
            <person name="Goldberg J."/>
            <person name="Griggs A."/>
            <person name="Gujja S."/>
            <person name="Hansen M."/>
            <person name="Howarth C."/>
            <person name="Imamovic A."/>
            <person name="Ireland A."/>
            <person name="Larimer J."/>
            <person name="McCowan C."/>
            <person name="Murphy C."/>
            <person name="Pearson M."/>
            <person name="Poon T.W."/>
            <person name="Priest M."/>
            <person name="Roberts A."/>
            <person name="Saif S."/>
            <person name="Shea T."/>
            <person name="Sisk P."/>
            <person name="Sykes S."/>
            <person name="Wortman J."/>
            <person name="Nusbaum C."/>
            <person name="Birren B."/>
        </authorList>
    </citation>
    <scope>NUCLEOTIDE SEQUENCE [LARGE SCALE GENOMIC DNA]</scope>
    <source>
        <strain evidence="7">1006PhL</strain>
    </source>
</reference>
<dbReference type="VEuPathDB" id="FungiDB:HMPREF1544_08779"/>
<name>S2JXB4_MUCC1</name>
<accession>S2JXB4</accession>
<feature type="domain" description="C2H2-type" evidence="5">
    <location>
        <begin position="239"/>
        <end position="261"/>
    </location>
</feature>
<dbReference type="PROSITE" id="PS00028">
    <property type="entry name" value="ZINC_FINGER_C2H2_1"/>
    <property type="match status" value="5"/>
</dbReference>
<keyword evidence="3" id="KW-0863">Zinc-finger</keyword>